<dbReference type="EC" id="3.4.17.19" evidence="1"/>
<feature type="binding site" evidence="2">
    <location>
        <position position="279"/>
    </location>
    <ligand>
        <name>Zn(2+)</name>
        <dbReference type="ChEBI" id="CHEBI:29105"/>
        <note>catalytic</note>
    </ligand>
</feature>
<name>Q2VZQ8_PARM1</name>
<reference evidence="4 5" key="1">
    <citation type="journal article" date="2005" name="DNA Res.">
        <title>Complete genome sequence of the facultative anaerobic magnetotactic bacterium Magnetospirillum sp. strain AMB-1.</title>
        <authorList>
            <person name="Matsunaga T."/>
            <person name="Okamura Y."/>
            <person name="Fukuda Y."/>
            <person name="Wahyudi A.T."/>
            <person name="Murase Y."/>
            <person name="Takeyama H."/>
        </authorList>
    </citation>
    <scope>NUCLEOTIDE SEQUENCE [LARGE SCALE GENOMIC DNA]</scope>
    <source>
        <strain evidence="5">ATCC 700264 / AMB-1</strain>
    </source>
</reference>
<feature type="binding site" evidence="2">
    <location>
        <position position="283"/>
    </location>
    <ligand>
        <name>Zn(2+)</name>
        <dbReference type="ChEBI" id="CHEBI:29105"/>
        <note>catalytic</note>
    </ligand>
</feature>
<dbReference type="GO" id="GO:0046872">
    <property type="term" value="F:metal ion binding"/>
    <property type="evidence" value="ECO:0007669"/>
    <property type="project" value="UniProtKB-KW"/>
</dbReference>
<dbReference type="KEGG" id="mag:amb4113"/>
<dbReference type="InterPro" id="IPR001333">
    <property type="entry name" value="Peptidase_M32_Taq"/>
</dbReference>
<evidence type="ECO:0000256" key="3">
    <source>
        <dbReference type="PIRSR" id="PIRSR006615-2"/>
    </source>
</evidence>
<keyword evidence="1 4" id="KW-0121">Carboxypeptidase</keyword>
<dbReference type="Gene3D" id="1.10.1370.30">
    <property type="match status" value="1"/>
</dbReference>
<protein>
    <recommendedName>
        <fullName evidence="1">Metal-dependent carboxypeptidase</fullName>
        <ecNumber evidence="1">3.4.17.19</ecNumber>
    </recommendedName>
</protein>
<comment type="function">
    <text evidence="1">Broad specificity carboxypetidase that releases amino acids sequentially from the C-terminus, including neutral, aromatic, polar and basic residues.</text>
</comment>
<dbReference type="STRING" id="342108.amb4113"/>
<dbReference type="HOGENOM" id="CLU_032916_1_0_5"/>
<comment type="similarity">
    <text evidence="1">Belongs to the peptidase M32 family.</text>
</comment>
<keyword evidence="1 2" id="KW-0479">Metal-binding</keyword>
<accession>Q2VZQ8</accession>
<feature type="active site" description="Proton donor/acceptor" evidence="3">
    <location>
        <position position="280"/>
    </location>
</feature>
<gene>
    <name evidence="4" type="ordered locus">amb4113</name>
</gene>
<evidence type="ECO:0000313" key="4">
    <source>
        <dbReference type="EMBL" id="BAE52917.1"/>
    </source>
</evidence>
<keyword evidence="1" id="KW-0645">Protease</keyword>
<proteinExistence type="inferred from homology"/>
<keyword evidence="2" id="KW-0862">Zinc</keyword>
<evidence type="ECO:0000256" key="2">
    <source>
        <dbReference type="PIRSR" id="PIRSR006615-1"/>
    </source>
</evidence>
<organism evidence="4 5">
    <name type="scientific">Paramagnetospirillum magneticum (strain ATCC 700264 / AMB-1)</name>
    <name type="common">Magnetospirillum magneticum</name>
    <dbReference type="NCBI Taxonomy" id="342108"/>
    <lineage>
        <taxon>Bacteria</taxon>
        <taxon>Pseudomonadati</taxon>
        <taxon>Pseudomonadota</taxon>
        <taxon>Alphaproteobacteria</taxon>
        <taxon>Rhodospirillales</taxon>
        <taxon>Magnetospirillaceae</taxon>
        <taxon>Paramagnetospirillum</taxon>
    </lineage>
</organism>
<dbReference type="PANTHER" id="PTHR34217:SF1">
    <property type="entry name" value="CARBOXYPEPTIDASE 1"/>
    <property type="match status" value="1"/>
</dbReference>
<dbReference type="SUPFAM" id="SSF55486">
    <property type="entry name" value="Metalloproteases ('zincins'), catalytic domain"/>
    <property type="match status" value="1"/>
</dbReference>
<sequence>MVYRSLTRRYQVSPMSTNPAYATLEARFRKMNSVAEALSVLSWDMATMMPEGAAEMRAEQVATLRGINHEQITAPDMGELLDRAAAEPLDAWQAANLREMRRDWIHASALPADLVEAQARAESACEMVWRQARPAGDFKAVLPALKVLLGLVREVGHVKAEALGVSIYDALLDQYEPLGRAAEIDPVFDHLETFLPGFIGEVLDAQNARPPIIEPDGPFATDRQKALGIRLMEVLGFDFRHGRLDVSHHPFCGGYPGDIRVTTRYNEDDFASAMMGVLHETGHALYEFGLPSGHWRPQPVGRARGMVVHESQSLLMEMQVCRSKEFAGFLSPLLKSTFGAEGPAWEPDNIYRRGIKVSRGFIRVEADEVTYPAHVIIRYRLEKALIEGRMELEDLPAAWNEGYQRLLGITPPDDRLGCLQDIHWYGGAWGYFPTYTLGAMTAAQLFDAACHADPAVMKGLAGGDFRPLLGWLRANVHSKGSLLSTRQLMTQATARPLDPTVFETHLRRRYLG</sequence>
<dbReference type="Proteomes" id="UP000007058">
    <property type="component" value="Chromosome"/>
</dbReference>
<feature type="binding site" evidence="2">
    <location>
        <position position="310"/>
    </location>
    <ligand>
        <name>Zn(2+)</name>
        <dbReference type="ChEBI" id="CHEBI:29105"/>
        <note>catalytic</note>
    </ligand>
</feature>
<dbReference type="AlphaFoldDB" id="Q2VZQ8"/>
<evidence type="ECO:0000313" key="5">
    <source>
        <dbReference type="Proteomes" id="UP000007058"/>
    </source>
</evidence>
<dbReference type="Pfam" id="PF02074">
    <property type="entry name" value="Peptidase_M32"/>
    <property type="match status" value="1"/>
</dbReference>
<comment type="cofactor">
    <cofactor evidence="2">
        <name>Zn(2+)</name>
        <dbReference type="ChEBI" id="CHEBI:29105"/>
    </cofactor>
    <text evidence="2">Binds 1 zinc ion per subunit.</text>
</comment>
<keyword evidence="1" id="KW-0482">Metalloprotease</keyword>
<dbReference type="PRINTS" id="PR00998">
    <property type="entry name" value="CRBOXYPTASET"/>
</dbReference>
<keyword evidence="5" id="KW-1185">Reference proteome</keyword>
<dbReference type="PIRSF" id="PIRSF006615">
    <property type="entry name" value="Zn_crbxpep_Taq"/>
    <property type="match status" value="1"/>
</dbReference>
<dbReference type="GO" id="GO:0004181">
    <property type="term" value="F:metallocarboxypeptidase activity"/>
    <property type="evidence" value="ECO:0007669"/>
    <property type="project" value="UniProtKB-UniRule"/>
</dbReference>
<dbReference type="EMBL" id="AP007255">
    <property type="protein sequence ID" value="BAE52917.1"/>
    <property type="molecule type" value="Genomic_DNA"/>
</dbReference>
<dbReference type="PROSITE" id="PS52034">
    <property type="entry name" value="PEPTIDASE_M32"/>
    <property type="match status" value="1"/>
</dbReference>
<dbReference type="CDD" id="cd06460">
    <property type="entry name" value="M32_Taq"/>
    <property type="match status" value="1"/>
</dbReference>
<comment type="catalytic activity">
    <reaction evidence="1">
        <text>Release of a C-terminal amino acid with broad specificity, except for -Pro.</text>
        <dbReference type="EC" id="3.4.17.19"/>
    </reaction>
</comment>
<keyword evidence="1" id="KW-0378">Hydrolase</keyword>
<dbReference type="PANTHER" id="PTHR34217">
    <property type="entry name" value="METAL-DEPENDENT CARBOXYPEPTIDASE"/>
    <property type="match status" value="1"/>
</dbReference>
<evidence type="ECO:0000256" key="1">
    <source>
        <dbReference type="PIRNR" id="PIRNR006615"/>
    </source>
</evidence>
<dbReference type="GO" id="GO:0006508">
    <property type="term" value="P:proteolysis"/>
    <property type="evidence" value="ECO:0007669"/>
    <property type="project" value="UniProtKB-UniRule"/>
</dbReference>